<evidence type="ECO:0000313" key="2">
    <source>
        <dbReference type="Proteomes" id="UP001177670"/>
    </source>
</evidence>
<accession>A0AA40G295</accession>
<comment type="caution">
    <text evidence="1">The sequence shown here is derived from an EMBL/GenBank/DDBJ whole genome shotgun (WGS) entry which is preliminary data.</text>
</comment>
<protein>
    <submittedName>
        <fullName evidence="1">Uncharacterized protein</fullName>
    </submittedName>
</protein>
<gene>
    <name evidence="1" type="ORF">K0M31_020298</name>
</gene>
<dbReference type="AlphaFoldDB" id="A0AA40G295"/>
<dbReference type="EMBL" id="JAHYIQ010000009">
    <property type="protein sequence ID" value="KAK1129168.1"/>
    <property type="molecule type" value="Genomic_DNA"/>
</dbReference>
<evidence type="ECO:0000313" key="1">
    <source>
        <dbReference type="EMBL" id="KAK1129168.1"/>
    </source>
</evidence>
<dbReference type="Proteomes" id="UP001177670">
    <property type="component" value="Unassembled WGS sequence"/>
</dbReference>
<organism evidence="1 2">
    <name type="scientific">Melipona bicolor</name>
    <dbReference type="NCBI Taxonomy" id="60889"/>
    <lineage>
        <taxon>Eukaryota</taxon>
        <taxon>Metazoa</taxon>
        <taxon>Ecdysozoa</taxon>
        <taxon>Arthropoda</taxon>
        <taxon>Hexapoda</taxon>
        <taxon>Insecta</taxon>
        <taxon>Pterygota</taxon>
        <taxon>Neoptera</taxon>
        <taxon>Endopterygota</taxon>
        <taxon>Hymenoptera</taxon>
        <taxon>Apocrita</taxon>
        <taxon>Aculeata</taxon>
        <taxon>Apoidea</taxon>
        <taxon>Anthophila</taxon>
        <taxon>Apidae</taxon>
        <taxon>Melipona</taxon>
    </lineage>
</organism>
<sequence length="182" mass="20048">MADHKQGDGKGETLAVANSNKNNQYVDCCLGYARYITSRRLAKHGATEQRLPSFPCGGKKEIVHAKTGSYAGSIKSKFGQHETGKVNLNATNFLAPINHPRRTNGDAIPITARFAWFALYITVRLTTTFVSVRLVRELLLQVSRLARFASLCNLETSGDVLLSRNSCRPNGGQVNAINRKRN</sequence>
<proteinExistence type="predicted"/>
<reference evidence="1" key="1">
    <citation type="submission" date="2021-10" db="EMBL/GenBank/DDBJ databases">
        <title>Melipona bicolor Genome sequencing and assembly.</title>
        <authorList>
            <person name="Araujo N.S."/>
            <person name="Arias M.C."/>
        </authorList>
    </citation>
    <scope>NUCLEOTIDE SEQUENCE</scope>
    <source>
        <strain evidence="1">USP_2M_L1-L4_2017</strain>
        <tissue evidence="1">Whole body</tissue>
    </source>
</reference>
<name>A0AA40G295_9HYME</name>
<keyword evidence="2" id="KW-1185">Reference proteome</keyword>